<dbReference type="PROSITE" id="PS00010">
    <property type="entry name" value="ASX_HYDROXYL"/>
    <property type="match status" value="1"/>
</dbReference>
<dbReference type="InterPro" id="IPR000082">
    <property type="entry name" value="SEA_dom"/>
</dbReference>
<dbReference type="InterPro" id="IPR050751">
    <property type="entry name" value="ECM_structural_protein"/>
</dbReference>
<dbReference type="Gene3D" id="2.10.25.10">
    <property type="entry name" value="Laminin"/>
    <property type="match status" value="1"/>
</dbReference>
<comment type="caution">
    <text evidence="5">Lacks conserved residue(s) required for the propagation of feature annotation.</text>
</comment>
<reference evidence="8 9" key="1">
    <citation type="submission" date="2018-04" db="EMBL/GenBank/DDBJ databases">
        <authorList>
            <person name="Zhang X."/>
            <person name="Yuan J."/>
            <person name="Li F."/>
            <person name="Xiang J."/>
        </authorList>
    </citation>
    <scope>NUCLEOTIDE SEQUENCE [LARGE SCALE GENOMIC DNA]</scope>
    <source>
        <tissue evidence="8">Muscle</tissue>
    </source>
</reference>
<evidence type="ECO:0000313" key="9">
    <source>
        <dbReference type="Proteomes" id="UP000283509"/>
    </source>
</evidence>
<evidence type="ECO:0000256" key="3">
    <source>
        <dbReference type="ARBA" id="ARBA00022737"/>
    </source>
</evidence>
<keyword evidence="2" id="KW-0732">Signal</keyword>
<dbReference type="InterPro" id="IPR018097">
    <property type="entry name" value="EGF_Ca-bd_CS"/>
</dbReference>
<dbReference type="AlphaFoldDB" id="A0A423TP84"/>
<dbReference type="InterPro" id="IPR000152">
    <property type="entry name" value="EGF-type_Asp/Asn_hydroxyl_site"/>
</dbReference>
<feature type="compositionally biased region" description="Basic and acidic residues" evidence="6">
    <location>
        <begin position="195"/>
        <end position="209"/>
    </location>
</feature>
<evidence type="ECO:0000256" key="4">
    <source>
        <dbReference type="ARBA" id="ARBA00023157"/>
    </source>
</evidence>
<protein>
    <recommendedName>
        <fullName evidence="7">EGF-like domain-containing protein</fullName>
    </recommendedName>
</protein>
<dbReference type="EMBL" id="QCYY01001403">
    <property type="protein sequence ID" value="ROT78276.1"/>
    <property type="molecule type" value="Genomic_DNA"/>
</dbReference>
<reference evidence="8 9" key="2">
    <citation type="submission" date="2019-01" db="EMBL/GenBank/DDBJ databases">
        <title>The decoding of complex shrimp genome reveals the adaptation for benthos swimmer, frequently molting mechanism and breeding impact on genome.</title>
        <authorList>
            <person name="Sun Y."/>
            <person name="Gao Y."/>
            <person name="Yu Y."/>
        </authorList>
    </citation>
    <scope>NUCLEOTIDE SEQUENCE [LARGE SCALE GENOMIC DNA]</scope>
    <source>
        <tissue evidence="8">Muscle</tissue>
    </source>
</reference>
<dbReference type="Pfam" id="PF01390">
    <property type="entry name" value="SEA"/>
    <property type="match status" value="1"/>
</dbReference>
<accession>A0A423TP84</accession>
<dbReference type="CDD" id="cd00054">
    <property type="entry name" value="EGF_CA"/>
    <property type="match status" value="1"/>
</dbReference>
<keyword evidence="1 5" id="KW-0245">EGF-like domain</keyword>
<dbReference type="InterPro" id="IPR036364">
    <property type="entry name" value="SEA_dom_sf"/>
</dbReference>
<sequence length="553" mass="60193">MVSLKMALKVDLVGQQRIVWGGRYNDPESEEYRRLEWEATHAIDSALSKTQMSSAYLSNTVHKFYSLGGKVIVNATVNLESTPATRARTIRQALQRQVIQVIQSHGNKIGESALWVDGPLNPVPEVADINECNDPKLHDCHSDATCVNEFGSFTCRCLPGYTDRYVDDPMEVGRHCESCSSDFCNKRGECRIEDGEKTHPEQKPKRDQQPAHPTHNPLLKPLTPPLLPSSRCKGSYYGARCEIDGEVLGVAVGAWKAQDAKTEVLARGAAAGTLYGGGFAVNVQNKGMANTGPAGQYGVTLEDRMRWAHIAETLTNQNIYAQPEQLRGMAGPSASQTNTTTPSNLYTHQRQMAAASSSGYASLGTLGSAAAGQFGQQYAPEQFGLHQLNPVNLMATMQHQQQQQQMHQQQHHQQKHSYMNQKQQPFGSQSVYGQFGPASLNTLSHGGVSRAPTLGARTPIPLHEGVGGAATIGPMGGASVATTAGMGGMESSEDELDRPYQLPRPKSRGSLGESSDIYYEPDDLLRTIGPPDRPPPPVPTSYHPQTYNFSFLH</sequence>
<dbReference type="OrthoDB" id="2015116at2759"/>
<keyword evidence="4" id="KW-1015">Disulfide bond</keyword>
<gene>
    <name evidence="8" type="ORF">C7M84_003006</name>
</gene>
<keyword evidence="3" id="KW-0677">Repeat</keyword>
<dbReference type="GO" id="GO:0005509">
    <property type="term" value="F:calcium ion binding"/>
    <property type="evidence" value="ECO:0007669"/>
    <property type="project" value="InterPro"/>
</dbReference>
<dbReference type="Proteomes" id="UP000283509">
    <property type="component" value="Unassembled WGS sequence"/>
</dbReference>
<proteinExistence type="predicted"/>
<dbReference type="Pfam" id="PF07645">
    <property type="entry name" value="EGF_CA"/>
    <property type="match status" value="1"/>
</dbReference>
<dbReference type="SMART" id="SM00179">
    <property type="entry name" value="EGF_CA"/>
    <property type="match status" value="1"/>
</dbReference>
<feature type="region of interest" description="Disordered" evidence="6">
    <location>
        <begin position="480"/>
        <end position="546"/>
    </location>
</feature>
<evidence type="ECO:0000259" key="7">
    <source>
        <dbReference type="PROSITE" id="PS50026"/>
    </source>
</evidence>
<dbReference type="SUPFAM" id="SSF82671">
    <property type="entry name" value="SEA domain"/>
    <property type="match status" value="1"/>
</dbReference>
<dbReference type="Gene3D" id="3.30.70.960">
    <property type="entry name" value="SEA domain"/>
    <property type="match status" value="1"/>
</dbReference>
<comment type="caution">
    <text evidence="8">The sequence shown here is derived from an EMBL/GenBank/DDBJ whole genome shotgun (WGS) entry which is preliminary data.</text>
</comment>
<dbReference type="PROSITE" id="PS01187">
    <property type="entry name" value="EGF_CA"/>
    <property type="match status" value="1"/>
</dbReference>
<evidence type="ECO:0000256" key="2">
    <source>
        <dbReference type="ARBA" id="ARBA00022729"/>
    </source>
</evidence>
<dbReference type="SUPFAM" id="SSF57196">
    <property type="entry name" value="EGF/Laminin"/>
    <property type="match status" value="1"/>
</dbReference>
<evidence type="ECO:0000313" key="8">
    <source>
        <dbReference type="EMBL" id="ROT78276.1"/>
    </source>
</evidence>
<dbReference type="InterPro" id="IPR049883">
    <property type="entry name" value="NOTCH1_EGF-like"/>
</dbReference>
<name>A0A423TP84_PENVA</name>
<dbReference type="FunFam" id="2.10.25.10:FF:000038">
    <property type="entry name" value="Fibrillin 2"/>
    <property type="match status" value="1"/>
</dbReference>
<feature type="domain" description="EGF-like" evidence="7">
    <location>
        <begin position="128"/>
        <end position="167"/>
    </location>
</feature>
<evidence type="ECO:0000256" key="6">
    <source>
        <dbReference type="SAM" id="MobiDB-lite"/>
    </source>
</evidence>
<dbReference type="InterPro" id="IPR001881">
    <property type="entry name" value="EGF-like_Ca-bd_dom"/>
</dbReference>
<organism evidence="8 9">
    <name type="scientific">Penaeus vannamei</name>
    <name type="common">Whiteleg shrimp</name>
    <name type="synonym">Litopenaeus vannamei</name>
    <dbReference type="NCBI Taxonomy" id="6689"/>
    <lineage>
        <taxon>Eukaryota</taxon>
        <taxon>Metazoa</taxon>
        <taxon>Ecdysozoa</taxon>
        <taxon>Arthropoda</taxon>
        <taxon>Crustacea</taxon>
        <taxon>Multicrustacea</taxon>
        <taxon>Malacostraca</taxon>
        <taxon>Eumalacostraca</taxon>
        <taxon>Eucarida</taxon>
        <taxon>Decapoda</taxon>
        <taxon>Dendrobranchiata</taxon>
        <taxon>Penaeoidea</taxon>
        <taxon>Penaeidae</taxon>
        <taxon>Penaeus</taxon>
    </lineage>
</organism>
<keyword evidence="9" id="KW-1185">Reference proteome</keyword>
<dbReference type="SMART" id="SM00181">
    <property type="entry name" value="EGF"/>
    <property type="match status" value="1"/>
</dbReference>
<dbReference type="PANTHER" id="PTHR24034:SF209">
    <property type="entry name" value="EGF-LIKE DOMAIN-CONTAINING PROTEIN"/>
    <property type="match status" value="1"/>
</dbReference>
<feature type="region of interest" description="Disordered" evidence="6">
    <location>
        <begin position="195"/>
        <end position="226"/>
    </location>
</feature>
<evidence type="ECO:0000256" key="1">
    <source>
        <dbReference type="ARBA" id="ARBA00022536"/>
    </source>
</evidence>
<evidence type="ECO:0000256" key="5">
    <source>
        <dbReference type="PROSITE-ProRule" id="PRU00076"/>
    </source>
</evidence>
<dbReference type="PANTHER" id="PTHR24034">
    <property type="entry name" value="EGF-LIKE DOMAIN-CONTAINING PROTEIN"/>
    <property type="match status" value="1"/>
</dbReference>
<dbReference type="InterPro" id="IPR000742">
    <property type="entry name" value="EGF"/>
</dbReference>
<dbReference type="PROSITE" id="PS50026">
    <property type="entry name" value="EGF_3"/>
    <property type="match status" value="1"/>
</dbReference>